<evidence type="ECO:0000313" key="5">
    <source>
        <dbReference type="EMBL" id="MBC2604618.1"/>
    </source>
</evidence>
<keyword evidence="5" id="KW-0067">ATP-binding</keyword>
<keyword evidence="6" id="KW-1185">Reference proteome</keyword>
<dbReference type="InterPro" id="IPR027417">
    <property type="entry name" value="P-loop_NTPase"/>
</dbReference>
<dbReference type="EMBL" id="JACHVC010000001">
    <property type="protein sequence ID" value="MBC2604618.1"/>
    <property type="molecule type" value="Genomic_DNA"/>
</dbReference>
<dbReference type="InterPro" id="IPR001650">
    <property type="entry name" value="Helicase_C-like"/>
</dbReference>
<evidence type="ECO:0000256" key="1">
    <source>
        <dbReference type="ARBA" id="ARBA00022801"/>
    </source>
</evidence>
<dbReference type="SMART" id="SM00487">
    <property type="entry name" value="DEXDc"/>
    <property type="match status" value="1"/>
</dbReference>
<keyword evidence="5" id="KW-0347">Helicase</keyword>
<dbReference type="SMART" id="SM00490">
    <property type="entry name" value="HELICc"/>
    <property type="match status" value="1"/>
</dbReference>
<dbReference type="PANTHER" id="PTHR10799">
    <property type="entry name" value="SNF2/RAD54 HELICASE FAMILY"/>
    <property type="match status" value="1"/>
</dbReference>
<dbReference type="GO" id="GO:0005524">
    <property type="term" value="F:ATP binding"/>
    <property type="evidence" value="ECO:0007669"/>
    <property type="project" value="InterPro"/>
</dbReference>
<dbReference type="Gene3D" id="3.40.50.10810">
    <property type="entry name" value="Tandem AAA-ATPase domain"/>
    <property type="match status" value="1"/>
</dbReference>
<comment type="caution">
    <text evidence="5">The sequence shown here is derived from an EMBL/GenBank/DDBJ whole genome shotgun (WGS) entry which is preliminary data.</text>
</comment>
<dbReference type="InterPro" id="IPR014001">
    <property type="entry name" value="Helicase_ATP-bd"/>
</dbReference>
<dbReference type="InterPro" id="IPR000330">
    <property type="entry name" value="SNF2_N"/>
</dbReference>
<dbReference type="InterPro" id="IPR038718">
    <property type="entry name" value="SNF2-like_sf"/>
</dbReference>
<protein>
    <submittedName>
        <fullName evidence="5">DEAD/DEAH box helicase</fullName>
    </submittedName>
</protein>
<dbReference type="GO" id="GO:0004386">
    <property type="term" value="F:helicase activity"/>
    <property type="evidence" value="ECO:0007669"/>
    <property type="project" value="UniProtKB-KW"/>
</dbReference>
<dbReference type="RefSeq" id="WP_185658509.1">
    <property type="nucleotide sequence ID" value="NZ_CAWPOO010000001.1"/>
</dbReference>
<organism evidence="5 6">
    <name type="scientific">Pelagicoccus albus</name>
    <dbReference type="NCBI Taxonomy" id="415222"/>
    <lineage>
        <taxon>Bacteria</taxon>
        <taxon>Pseudomonadati</taxon>
        <taxon>Verrucomicrobiota</taxon>
        <taxon>Opitutia</taxon>
        <taxon>Puniceicoccales</taxon>
        <taxon>Pelagicoccaceae</taxon>
        <taxon>Pelagicoccus</taxon>
    </lineage>
</organism>
<evidence type="ECO:0000259" key="4">
    <source>
        <dbReference type="PROSITE" id="PS51194"/>
    </source>
</evidence>
<accession>A0A7X1B4Y1</accession>
<dbReference type="InterPro" id="IPR049730">
    <property type="entry name" value="SNF2/RAD54-like_C"/>
</dbReference>
<dbReference type="SUPFAM" id="SSF52540">
    <property type="entry name" value="P-loop containing nucleoside triphosphate hydrolases"/>
    <property type="match status" value="2"/>
</dbReference>
<dbReference type="PROSITE" id="PS51194">
    <property type="entry name" value="HELICASE_CTER"/>
    <property type="match status" value="1"/>
</dbReference>
<dbReference type="Proteomes" id="UP000526501">
    <property type="component" value="Unassembled WGS sequence"/>
</dbReference>
<sequence length="834" mass="93353">MNWKGANRLYSRRSLELWSNRLSSDWESGFGADEIKRGRTLYKHGEVSEISLHDADVIVNTRLGSVESYSVVEWTGSNLKVRSSCSDPILGGAIAVAGMLEIEELLADEELALLGADLSLEPSDSEEEESEGSKPEGSPFAGQDAVVRKLHLVLDTHFKGLICEAYWLSEDGTRVSALSKEDGAPRANNSEERGRLIMLAARARKSHFSYSPEFGGYLLENLREIVYFIQSVWPTWKSRFSTEERENVKHIQAGVVEIKLKPKASKSVAGGLDIKWIFDSGSKILDAGLADELLARGEEPMLVPELGVVKLSEESQRALSAWKEVEPDENGSGQLYQLFSLFGEGDDEVELSEELADWRSGLLNPRPDDELKLLEGLRPYQRQGVEWMSRLLKHDCHCLLADEMGLGKTVQIIALILAERDEARSSLVVCPASVVPVWISEFAKFAPEIRIGRYGQKKSKKADPLDVQVISFSLLRNRIERIASEEFDFAIVDEAQFIKNPDSKVSKSCRRIKANRRIALTGTPIENKPLDIWPAFQFLMPGMLGSRAQFDSMFSENPGAFKARLRAQIKPFMLRRTKGEVALELPEKLIMDLECPVTSFQAREYSRICEEGLQRFGDDLGNALRANRFATLSLLTRLRQVSCDPHLLPWMDANIEDSGKLMVLLEKLIEVLGTGHKVVIFSQFVRFLKRARAMIEQSFPELPIFELTGSTSDREAPVRDFQSTNETAAMLVSLKAASVGITLHSADYVFLLDPWWNPAVESQAIDRVHRIGQTKTVFVYRLFAKGTIEEKIQLLQKEKQDLFESIVSDSQAGPDLLATGVQSLQSLLALAQSK</sequence>
<dbReference type="Pfam" id="PF00176">
    <property type="entry name" value="SNF2-rel_dom"/>
    <property type="match status" value="1"/>
</dbReference>
<dbReference type="Gene3D" id="3.40.50.300">
    <property type="entry name" value="P-loop containing nucleotide triphosphate hydrolases"/>
    <property type="match status" value="1"/>
</dbReference>
<reference evidence="5 6" key="1">
    <citation type="submission" date="2020-07" db="EMBL/GenBank/DDBJ databases">
        <authorList>
            <person name="Feng X."/>
        </authorList>
    </citation>
    <scope>NUCLEOTIDE SEQUENCE [LARGE SCALE GENOMIC DNA]</scope>
    <source>
        <strain evidence="5 6">JCM23202</strain>
    </source>
</reference>
<keyword evidence="5" id="KW-0547">Nucleotide-binding</keyword>
<evidence type="ECO:0000256" key="2">
    <source>
        <dbReference type="SAM" id="MobiDB-lite"/>
    </source>
</evidence>
<evidence type="ECO:0000313" key="6">
    <source>
        <dbReference type="Proteomes" id="UP000526501"/>
    </source>
</evidence>
<dbReference type="AlphaFoldDB" id="A0A7X1B4Y1"/>
<proteinExistence type="predicted"/>
<dbReference type="GO" id="GO:0016787">
    <property type="term" value="F:hydrolase activity"/>
    <property type="evidence" value="ECO:0007669"/>
    <property type="project" value="UniProtKB-KW"/>
</dbReference>
<dbReference type="CDD" id="cd18793">
    <property type="entry name" value="SF2_C_SNF"/>
    <property type="match status" value="1"/>
</dbReference>
<feature type="domain" description="Helicase C-terminal" evidence="4">
    <location>
        <begin position="664"/>
        <end position="818"/>
    </location>
</feature>
<gene>
    <name evidence="5" type="ORF">H5P27_00960</name>
</gene>
<feature type="domain" description="Helicase ATP-binding" evidence="3">
    <location>
        <begin position="389"/>
        <end position="542"/>
    </location>
</feature>
<name>A0A7X1B4Y1_9BACT</name>
<keyword evidence="1" id="KW-0378">Hydrolase</keyword>
<feature type="region of interest" description="Disordered" evidence="2">
    <location>
        <begin position="120"/>
        <end position="141"/>
    </location>
</feature>
<dbReference type="PROSITE" id="PS51192">
    <property type="entry name" value="HELICASE_ATP_BIND_1"/>
    <property type="match status" value="1"/>
</dbReference>
<dbReference type="Pfam" id="PF00271">
    <property type="entry name" value="Helicase_C"/>
    <property type="match status" value="1"/>
</dbReference>
<evidence type="ECO:0000259" key="3">
    <source>
        <dbReference type="PROSITE" id="PS51192"/>
    </source>
</evidence>